<feature type="compositionally biased region" description="Basic and acidic residues" evidence="1">
    <location>
        <begin position="43"/>
        <end position="60"/>
    </location>
</feature>
<accession>A0A645DC07</accession>
<protein>
    <submittedName>
        <fullName evidence="2">Uncharacterized protein</fullName>
    </submittedName>
</protein>
<feature type="region of interest" description="Disordered" evidence="1">
    <location>
        <begin position="1"/>
        <end position="119"/>
    </location>
</feature>
<sequence>MKAPAGERRAHTPRSHPAGSSSTASTRNHEPSPPVSETSANPSRHDPCSPPASDRDKTDRIPQPGPHCSPPSCRRDHNRTRPRTLPAAANAPRTRKAAMPDPTPLRTADDVSSGPTSFPKFRIMKKNLSKRIALFSKRSNPGLPKKHSGGIVMF</sequence>
<evidence type="ECO:0000313" key="2">
    <source>
        <dbReference type="EMBL" id="MPM86727.1"/>
    </source>
</evidence>
<feature type="compositionally biased region" description="Basic and acidic residues" evidence="1">
    <location>
        <begin position="1"/>
        <end position="10"/>
    </location>
</feature>
<reference evidence="2" key="1">
    <citation type="submission" date="2019-08" db="EMBL/GenBank/DDBJ databases">
        <authorList>
            <person name="Kucharzyk K."/>
            <person name="Murdoch R.W."/>
            <person name="Higgins S."/>
            <person name="Loffler F."/>
        </authorList>
    </citation>
    <scope>NUCLEOTIDE SEQUENCE</scope>
</reference>
<proteinExistence type="predicted"/>
<name>A0A645DC07_9ZZZZ</name>
<dbReference type="AlphaFoldDB" id="A0A645DC07"/>
<evidence type="ECO:0000256" key="1">
    <source>
        <dbReference type="SAM" id="MobiDB-lite"/>
    </source>
</evidence>
<organism evidence="2">
    <name type="scientific">bioreactor metagenome</name>
    <dbReference type="NCBI Taxonomy" id="1076179"/>
    <lineage>
        <taxon>unclassified sequences</taxon>
        <taxon>metagenomes</taxon>
        <taxon>ecological metagenomes</taxon>
    </lineage>
</organism>
<comment type="caution">
    <text evidence="2">The sequence shown here is derived from an EMBL/GenBank/DDBJ whole genome shotgun (WGS) entry which is preliminary data.</text>
</comment>
<gene>
    <name evidence="2" type="ORF">SDC9_133818</name>
</gene>
<dbReference type="EMBL" id="VSSQ01034702">
    <property type="protein sequence ID" value="MPM86727.1"/>
    <property type="molecule type" value="Genomic_DNA"/>
</dbReference>